<dbReference type="InterPro" id="IPR005001">
    <property type="entry name" value="Hfq"/>
</dbReference>
<dbReference type="Gene3D" id="2.30.30.100">
    <property type="match status" value="1"/>
</dbReference>
<reference evidence="4 5" key="1">
    <citation type="submission" date="2019-06" db="EMBL/GenBank/DDBJ databases">
        <title>Saccharibacillus brassicae sp. nov., an endophytic bacterium isolated from Chinese cabbage seeds (Brassica pekinensis).</title>
        <authorList>
            <person name="Jiang L."/>
            <person name="Lee J."/>
            <person name="Kim S.W."/>
        </authorList>
    </citation>
    <scope>NUCLEOTIDE SEQUENCE [LARGE SCALE GENOMIC DNA]</scope>
    <source>
        <strain evidence="5">KCTC 43072 / ATSA2</strain>
    </source>
</reference>
<dbReference type="GO" id="GO:0043487">
    <property type="term" value="P:regulation of RNA stability"/>
    <property type="evidence" value="ECO:0007669"/>
    <property type="project" value="TreeGrafter"/>
</dbReference>
<dbReference type="CDD" id="cd01716">
    <property type="entry name" value="Hfq"/>
    <property type="match status" value="1"/>
</dbReference>
<gene>
    <name evidence="4" type="primary">hfq</name>
    <name evidence="4" type="ORF">FFV09_20990</name>
</gene>
<accession>A0A4Y6UZF2</accession>
<dbReference type="EMBL" id="CP041217">
    <property type="protein sequence ID" value="QDH23113.1"/>
    <property type="molecule type" value="Genomic_DNA"/>
</dbReference>
<dbReference type="OrthoDB" id="2658118at2"/>
<evidence type="ECO:0000256" key="2">
    <source>
        <dbReference type="ARBA" id="ARBA00023016"/>
    </source>
</evidence>
<dbReference type="InterPro" id="IPR010920">
    <property type="entry name" value="LSM_dom_sf"/>
</dbReference>
<dbReference type="NCBIfam" id="TIGR02383">
    <property type="entry name" value="Hfq"/>
    <property type="match status" value="1"/>
</dbReference>
<dbReference type="GO" id="GO:0003723">
    <property type="term" value="F:RNA binding"/>
    <property type="evidence" value="ECO:0007669"/>
    <property type="project" value="UniProtKB-KW"/>
</dbReference>
<evidence type="ECO:0000256" key="1">
    <source>
        <dbReference type="ARBA" id="ARBA00022884"/>
    </source>
</evidence>
<dbReference type="PROSITE" id="PS52002">
    <property type="entry name" value="SM"/>
    <property type="match status" value="1"/>
</dbReference>
<sequence>MSNGTSGEPKSSFNQDDQLRQLLESGKECTVITTNGVRVQGKIEAFDRFVIVVRMSAGKQSLIYKHAVSTVVAEKVK</sequence>
<name>A0A4Y6UZF2_SACBS</name>
<dbReference type="AlphaFoldDB" id="A0A4Y6UZF2"/>
<dbReference type="Pfam" id="PF17209">
    <property type="entry name" value="Hfq"/>
    <property type="match status" value="1"/>
</dbReference>
<evidence type="ECO:0000313" key="5">
    <source>
        <dbReference type="Proteomes" id="UP000316968"/>
    </source>
</evidence>
<protein>
    <submittedName>
        <fullName evidence="4">RNA chaperone Hfq</fullName>
    </submittedName>
</protein>
<dbReference type="RefSeq" id="WP_141449650.1">
    <property type="nucleotide sequence ID" value="NZ_CBCSAZ010000004.1"/>
</dbReference>
<dbReference type="PANTHER" id="PTHR34772:SF1">
    <property type="entry name" value="RNA-BINDING PROTEIN HFQ"/>
    <property type="match status" value="1"/>
</dbReference>
<dbReference type="Proteomes" id="UP000316968">
    <property type="component" value="Chromosome"/>
</dbReference>
<evidence type="ECO:0000259" key="3">
    <source>
        <dbReference type="PROSITE" id="PS52002"/>
    </source>
</evidence>
<dbReference type="GO" id="GO:0006355">
    <property type="term" value="P:regulation of DNA-templated transcription"/>
    <property type="evidence" value="ECO:0007669"/>
    <property type="project" value="InterPro"/>
</dbReference>
<proteinExistence type="predicted"/>
<keyword evidence="2" id="KW-0346">Stress response</keyword>
<keyword evidence="1" id="KW-0694">RNA-binding</keyword>
<feature type="domain" description="Sm" evidence="3">
    <location>
        <begin position="16"/>
        <end position="77"/>
    </location>
</feature>
<dbReference type="PANTHER" id="PTHR34772">
    <property type="entry name" value="RNA-BINDING PROTEIN HFQ"/>
    <property type="match status" value="1"/>
</dbReference>
<dbReference type="KEGG" id="saca:FFV09_20990"/>
<organism evidence="4 5">
    <name type="scientific">Saccharibacillus brassicae</name>
    <dbReference type="NCBI Taxonomy" id="2583377"/>
    <lineage>
        <taxon>Bacteria</taxon>
        <taxon>Bacillati</taxon>
        <taxon>Bacillota</taxon>
        <taxon>Bacilli</taxon>
        <taxon>Bacillales</taxon>
        <taxon>Paenibacillaceae</taxon>
        <taxon>Saccharibacillus</taxon>
    </lineage>
</organism>
<dbReference type="SUPFAM" id="SSF50182">
    <property type="entry name" value="Sm-like ribonucleoproteins"/>
    <property type="match status" value="1"/>
</dbReference>
<evidence type="ECO:0000313" key="4">
    <source>
        <dbReference type="EMBL" id="QDH23113.1"/>
    </source>
</evidence>
<keyword evidence="5" id="KW-1185">Reference proteome</keyword>
<dbReference type="InterPro" id="IPR047575">
    <property type="entry name" value="Sm"/>
</dbReference>
<dbReference type="GO" id="GO:0005829">
    <property type="term" value="C:cytosol"/>
    <property type="evidence" value="ECO:0007669"/>
    <property type="project" value="TreeGrafter"/>
</dbReference>
<dbReference type="GO" id="GO:0045974">
    <property type="term" value="P:regulation of translation, ncRNA-mediated"/>
    <property type="evidence" value="ECO:0007669"/>
    <property type="project" value="TreeGrafter"/>
</dbReference>